<evidence type="ECO:0000256" key="5">
    <source>
        <dbReference type="ARBA" id="ARBA00022692"/>
    </source>
</evidence>
<evidence type="ECO:0000256" key="19">
    <source>
        <dbReference type="ARBA" id="ARBA00049870"/>
    </source>
</evidence>
<dbReference type="InterPro" id="IPR003406">
    <property type="entry name" value="Glyco_trans_14"/>
</dbReference>
<evidence type="ECO:0000256" key="17">
    <source>
        <dbReference type="ARBA" id="ARBA00047621"/>
    </source>
</evidence>
<comment type="catalytic activity">
    <reaction evidence="17">
        <text>a beta-D-Gal-(1-&gt;4)-beta-D-GlcNAc-(1-&gt;3)-beta-D-Gal-(1-&gt;4)-beta-D-GlcNAc derivative + UDP-N-acetyl-alpha-D-glucosamine = a beta-D-Gal-(1-&gt;4)-beta-D-GlcNAc-(1-&gt;3)-[beta-D-GlcNAc-(1-&gt;6)]-beta-D-Gal-(1-&gt;4)-N-acetyl-beta-D-GlcNAc derivative + UDP + H(+)</text>
        <dbReference type="Rhea" id="RHEA:54820"/>
        <dbReference type="ChEBI" id="CHEBI:15378"/>
        <dbReference type="ChEBI" id="CHEBI:57705"/>
        <dbReference type="ChEBI" id="CHEBI:58223"/>
        <dbReference type="ChEBI" id="CHEBI:138371"/>
        <dbReference type="ChEBI" id="CHEBI:138372"/>
        <dbReference type="EC" id="2.4.1.150"/>
    </reaction>
</comment>
<comment type="similarity">
    <text evidence="11">Belongs to the glycosyltransferase 14 family.</text>
</comment>
<dbReference type="PANTHER" id="PTHR19297:SF81">
    <property type="entry name" value="BETA-1,3-GALACTOSYL-O-GLYCOSYL-GLYCOPROTEIN BETA-1,6-N-ACETYLGLUCOSAMINYLTRANSFERASE 3"/>
    <property type="match status" value="1"/>
</dbReference>
<evidence type="ECO:0000256" key="13">
    <source>
        <dbReference type="ARBA" id="ARBA00038912"/>
    </source>
</evidence>
<dbReference type="PANTHER" id="PTHR19297">
    <property type="entry name" value="GLYCOSYLTRANSFERASE 14 FAMILY MEMBER"/>
    <property type="match status" value="1"/>
</dbReference>
<keyword evidence="7" id="KW-1133">Transmembrane helix</keyword>
<dbReference type="EC" id="2.4.1.150" evidence="12"/>
<evidence type="ECO:0000256" key="2">
    <source>
        <dbReference type="ARBA" id="ARBA00004922"/>
    </source>
</evidence>
<accession>A0A401Q7J8</accession>
<dbReference type="GO" id="GO:0047225">
    <property type="term" value="F:acetylgalactosaminyl-O-glycosyl-glycoprotein beta-1,6-N-acetylglucosaminyltransferase activity"/>
    <property type="evidence" value="ECO:0007669"/>
    <property type="project" value="UniProtKB-EC"/>
</dbReference>
<evidence type="ECO:0000256" key="4">
    <source>
        <dbReference type="ARBA" id="ARBA00022679"/>
    </source>
</evidence>
<dbReference type="EC" id="2.4.1.148" evidence="13"/>
<evidence type="ECO:0000256" key="20">
    <source>
        <dbReference type="ARBA" id="ARBA00049876"/>
    </source>
</evidence>
<dbReference type="EC" id="2.4.1.102" evidence="14"/>
<dbReference type="Proteomes" id="UP000288216">
    <property type="component" value="Unassembled WGS sequence"/>
</dbReference>
<evidence type="ECO:0000256" key="14">
    <source>
        <dbReference type="ARBA" id="ARBA00038948"/>
    </source>
</evidence>
<comment type="catalytic activity">
    <reaction evidence="21">
        <text>a 3-O-[beta-D-galactosyl-(1-&gt;3)-N-acetyl-alpha-D-galactosaminyl]-L-seryl-[protein] + UDP-N-acetyl-alpha-D-glucosamine = 3-O-{beta-D-galactosyl-(1-&gt;3)-[N-acetyl-beta-D-glucosaminyl-(1-&gt;6)]-N-acetyl-alpha-D-galactosaminyl}-L-seryl-[protein] + UDP + H(+)</text>
        <dbReference type="Rhea" id="RHEA:56212"/>
        <dbReference type="Rhea" id="RHEA-COMP:13922"/>
        <dbReference type="Rhea" id="RHEA-COMP:14419"/>
        <dbReference type="ChEBI" id="CHEBI:15378"/>
        <dbReference type="ChEBI" id="CHEBI:57705"/>
        <dbReference type="ChEBI" id="CHEBI:58223"/>
        <dbReference type="ChEBI" id="CHEBI:137949"/>
        <dbReference type="ChEBI" id="CHEBI:139605"/>
        <dbReference type="EC" id="2.4.1.102"/>
    </reaction>
</comment>
<comment type="catalytic activity">
    <reaction evidence="18">
        <text>3-O-[N-acetyl-beta-D-glucosaminyl-(1-&gt;3)-N-acetyl-alpha-D-galactosaminyl]-L-seryl-[protein] + UDP-N-acetyl-alpha-D-glucosamine = 3-O-[N-acetyl-beta-D-glucosaminyl-(1-&gt;3)-[N-acetyl-beta-D-glucosaminyl-(1-&gt;6)]-N-acetyl-alpha-D-galactosaminyl]-L-seryl-[protein] + UDP + H(+)</text>
        <dbReference type="Rhea" id="RHEA:56188"/>
        <dbReference type="Rhea" id="RHEA-COMP:11691"/>
        <dbReference type="Rhea" id="RHEA-COMP:14412"/>
        <dbReference type="ChEBI" id="CHEBI:15378"/>
        <dbReference type="ChEBI" id="CHEBI:57705"/>
        <dbReference type="ChEBI" id="CHEBI:58223"/>
        <dbReference type="ChEBI" id="CHEBI:87079"/>
        <dbReference type="ChEBI" id="CHEBI:139581"/>
        <dbReference type="EC" id="2.4.1.148"/>
    </reaction>
</comment>
<dbReference type="AlphaFoldDB" id="A0A401Q7J8"/>
<dbReference type="GO" id="GO:0003829">
    <property type="term" value="F:beta-1,3-galactosyl-O-glycosyl-glycoprotein beta-1,6-N-acetylglucosaminyltransferase activity"/>
    <property type="evidence" value="ECO:0007669"/>
    <property type="project" value="UniProtKB-EC"/>
</dbReference>
<reference evidence="23 24" key="1">
    <citation type="journal article" date="2018" name="Nat. Ecol. Evol.">
        <title>Shark genomes provide insights into elasmobranch evolution and the origin of vertebrates.</title>
        <authorList>
            <person name="Hara Y"/>
            <person name="Yamaguchi K"/>
            <person name="Onimaru K"/>
            <person name="Kadota M"/>
            <person name="Koyanagi M"/>
            <person name="Keeley SD"/>
            <person name="Tatsumi K"/>
            <person name="Tanaka K"/>
            <person name="Motone F"/>
            <person name="Kageyama Y"/>
            <person name="Nozu R"/>
            <person name="Adachi N"/>
            <person name="Nishimura O"/>
            <person name="Nakagawa R"/>
            <person name="Tanegashima C"/>
            <person name="Kiyatake I"/>
            <person name="Matsumoto R"/>
            <person name="Murakumo K"/>
            <person name="Nishida K"/>
            <person name="Terakita A"/>
            <person name="Kuratani S"/>
            <person name="Sato K"/>
            <person name="Hyodo S Kuraku.S."/>
        </authorList>
    </citation>
    <scope>NUCLEOTIDE SEQUENCE [LARGE SCALE GENOMIC DNA]</scope>
</reference>
<keyword evidence="24" id="KW-1185">Reference proteome</keyword>
<evidence type="ECO:0000256" key="3">
    <source>
        <dbReference type="ARBA" id="ARBA00022676"/>
    </source>
</evidence>
<evidence type="ECO:0000256" key="18">
    <source>
        <dbReference type="ARBA" id="ARBA00048927"/>
    </source>
</evidence>
<dbReference type="OrthoDB" id="2019572at2759"/>
<sequence length="438" mass="50564">MRKLGKCRLKSALAAVTALTAFVLLFPGHFDSCEEDMMMGIWEDPEDVSDRRCLDMFYRHLNLFTQQANCSRIIRGDQEAVQEARLNSLAVSSKKDPLTENHYVFATKDCAAFIKERKYLTFPLSLEERNFPIAYSIVIHEHIEMFERLLRTIYTPQNLYCIHVDRKAAVTFNRAVKAIASCFPNVFIASKLENVVYASWSRVQADLNCMEELLQSPVHWKYFINLCGLDFPIKTNAEMVRNLIVLNGKNSMESEEPSASKTERWLFHHEVTNQISRTKEKKSLPPISTPMFTGNAYFVASREFVNHLFVSPEIQKFLKWAEDTYSPDEHVWATLQRMPTVPGTNPPNSKYQMSDMAAIARLVKWSYMEGDITKNAPYPKCTGVHRRSVCIYGSGDLHWILQQHHLFANKFDSQVDNTALQCLEGHLRYKAIYRKGFM</sequence>
<evidence type="ECO:0000256" key="22">
    <source>
        <dbReference type="ARBA" id="ARBA00055416"/>
    </source>
</evidence>
<evidence type="ECO:0000256" key="1">
    <source>
        <dbReference type="ARBA" id="ARBA00004323"/>
    </source>
</evidence>
<keyword evidence="8" id="KW-0472">Membrane</keyword>
<evidence type="ECO:0000256" key="6">
    <source>
        <dbReference type="ARBA" id="ARBA00022968"/>
    </source>
</evidence>
<evidence type="ECO:0000256" key="12">
    <source>
        <dbReference type="ARBA" id="ARBA00038907"/>
    </source>
</evidence>
<comment type="pathway">
    <text evidence="2">Protein modification; protein glycosylation.</text>
</comment>
<evidence type="ECO:0000256" key="10">
    <source>
        <dbReference type="ARBA" id="ARBA00023180"/>
    </source>
</evidence>
<keyword evidence="10" id="KW-0325">Glycoprotein</keyword>
<dbReference type="Pfam" id="PF02485">
    <property type="entry name" value="Branch"/>
    <property type="match status" value="1"/>
</dbReference>
<evidence type="ECO:0000313" key="23">
    <source>
        <dbReference type="EMBL" id="GCB81336.1"/>
    </source>
</evidence>
<keyword evidence="6" id="KW-0735">Signal-anchor</keyword>
<evidence type="ECO:0000256" key="15">
    <source>
        <dbReference type="ARBA" id="ARBA00039292"/>
    </source>
</evidence>
<keyword evidence="3" id="KW-0328">Glycosyltransferase</keyword>
<dbReference type="GO" id="GO:0000139">
    <property type="term" value="C:Golgi membrane"/>
    <property type="evidence" value="ECO:0007669"/>
    <property type="project" value="UniProtKB-SubCell"/>
</dbReference>
<evidence type="ECO:0000256" key="7">
    <source>
        <dbReference type="ARBA" id="ARBA00022989"/>
    </source>
</evidence>
<keyword evidence="9" id="KW-1015">Disulfide bond</keyword>
<proteinExistence type="inferred from homology"/>
<comment type="function">
    <text evidence="22">Glycosyltransferase that can synthesize all known mucin beta 6 N-acetylglucosaminides. Mediates core 2 and core 4 O-glycan branching, 2 important steps in mucin-type biosynthesis. Also has I-branching enzyme activity by converting linear into branched poly-N-acetyllactosaminoglycans, leading to introduce the blood group I antigen during embryonic development.</text>
</comment>
<keyword evidence="4" id="KW-0808">Transferase</keyword>
<dbReference type="OMA" id="KHRMLRN"/>
<evidence type="ECO:0000256" key="16">
    <source>
        <dbReference type="ARBA" id="ARBA00041719"/>
    </source>
</evidence>
<protein>
    <recommendedName>
        <fullName evidence="15">Beta-1,3-galactosyl-O-glycosyl-glycoprotein beta-1,6-N-acetylglucosaminyltransferase 3</fullName>
        <ecNumber evidence="14">2.4.1.102</ecNumber>
        <ecNumber evidence="13">2.4.1.148</ecNumber>
        <ecNumber evidence="12">2.4.1.150</ecNumber>
    </recommendedName>
    <alternativeName>
        <fullName evidence="16">C2GnT-mucin type</fullName>
    </alternativeName>
</protein>
<organism evidence="23 24">
    <name type="scientific">Scyliorhinus torazame</name>
    <name type="common">Cloudy catshark</name>
    <name type="synonym">Catulus torazame</name>
    <dbReference type="NCBI Taxonomy" id="75743"/>
    <lineage>
        <taxon>Eukaryota</taxon>
        <taxon>Metazoa</taxon>
        <taxon>Chordata</taxon>
        <taxon>Craniata</taxon>
        <taxon>Vertebrata</taxon>
        <taxon>Chondrichthyes</taxon>
        <taxon>Elasmobranchii</taxon>
        <taxon>Galeomorphii</taxon>
        <taxon>Galeoidea</taxon>
        <taxon>Carcharhiniformes</taxon>
        <taxon>Scyliorhinidae</taxon>
        <taxon>Scyliorhinus</taxon>
    </lineage>
</organism>
<comment type="catalytic activity">
    <reaction evidence="20">
        <text>a 3-O-[N-acetyl-beta-D-glucosaminyl-(1-&gt;3)-N-acetyl-alpha-D-galactosaminyl]-L-threonyl-[protein] + UDP-N-acetyl-alpha-D-glucosamine = 3-O-[N-acetyl-beta-D-glucosaminyl-(1-&gt;3)-[N-acetyl-beta-D-glucosaminyl-(1-&gt;6)]-N-acetyl-alpha-D-galactosaminyl]-L-threonyl-[protein] + UDP + H(+)</text>
        <dbReference type="Rhea" id="RHEA:56192"/>
        <dbReference type="Rhea" id="RHEA-COMP:11692"/>
        <dbReference type="Rhea" id="RHEA-COMP:14413"/>
        <dbReference type="ChEBI" id="CHEBI:15378"/>
        <dbReference type="ChEBI" id="CHEBI:57705"/>
        <dbReference type="ChEBI" id="CHEBI:58223"/>
        <dbReference type="ChEBI" id="CHEBI:87080"/>
        <dbReference type="ChEBI" id="CHEBI:139580"/>
        <dbReference type="EC" id="2.4.1.148"/>
    </reaction>
</comment>
<dbReference type="STRING" id="75743.A0A401Q7J8"/>
<evidence type="ECO:0000313" key="24">
    <source>
        <dbReference type="Proteomes" id="UP000288216"/>
    </source>
</evidence>
<comment type="caution">
    <text evidence="23">The sequence shown here is derived from an EMBL/GenBank/DDBJ whole genome shotgun (WGS) entry which is preliminary data.</text>
</comment>
<evidence type="ECO:0000256" key="21">
    <source>
        <dbReference type="ARBA" id="ARBA00049911"/>
    </source>
</evidence>
<dbReference type="GO" id="GO:0008109">
    <property type="term" value="F:N-acetyllactosaminide beta-1,6-N-acetylglucosaminyltransferase activity"/>
    <property type="evidence" value="ECO:0007669"/>
    <property type="project" value="UniProtKB-EC"/>
</dbReference>
<keyword evidence="5" id="KW-0812">Transmembrane</keyword>
<gene>
    <name evidence="23" type="ORF">scyTo_0022491</name>
</gene>
<name>A0A401Q7J8_SCYTO</name>
<evidence type="ECO:0000256" key="8">
    <source>
        <dbReference type="ARBA" id="ARBA00023136"/>
    </source>
</evidence>
<comment type="catalytic activity">
    <reaction evidence="19">
        <text>a 3-O-[beta-D-galactosyl-(1-&gt;3)-N-acetyl-alpha-D-galactosaminyl]-L-threonyl-[protein] + UDP-N-acetyl-alpha-D-glucosamine = a 3-O-{beta-D-galactosyl-(1-&gt;3)-[N-acetyl-beta-D-glucosaminyl-(1-&gt;6)]-N-acetyl-alpha-D-galactosaminyl}-L-threonyl-[protein] + UDP + H(+)</text>
        <dbReference type="Rhea" id="RHEA:56216"/>
        <dbReference type="Rhea" id="RHEA-COMP:13923"/>
        <dbReference type="Rhea" id="RHEA-COMP:14420"/>
        <dbReference type="ChEBI" id="CHEBI:15378"/>
        <dbReference type="ChEBI" id="CHEBI:57705"/>
        <dbReference type="ChEBI" id="CHEBI:58223"/>
        <dbReference type="ChEBI" id="CHEBI:137950"/>
        <dbReference type="ChEBI" id="CHEBI:139607"/>
        <dbReference type="EC" id="2.4.1.102"/>
    </reaction>
</comment>
<dbReference type="EMBL" id="BFAA01022750">
    <property type="protein sequence ID" value="GCB81336.1"/>
    <property type="molecule type" value="Genomic_DNA"/>
</dbReference>
<evidence type="ECO:0000256" key="9">
    <source>
        <dbReference type="ARBA" id="ARBA00023157"/>
    </source>
</evidence>
<evidence type="ECO:0000256" key="11">
    <source>
        <dbReference type="ARBA" id="ARBA00038150"/>
    </source>
</evidence>
<comment type="subcellular location">
    <subcellularLocation>
        <location evidence="1">Golgi apparatus membrane</location>
        <topology evidence="1">Single-pass type II membrane protein</topology>
    </subcellularLocation>
</comment>